<feature type="compositionally biased region" description="Basic and acidic residues" evidence="1">
    <location>
        <begin position="69"/>
        <end position="82"/>
    </location>
</feature>
<feature type="compositionally biased region" description="Polar residues" evidence="1">
    <location>
        <begin position="13"/>
        <end position="22"/>
    </location>
</feature>
<dbReference type="AlphaFoldDB" id="A0AAW2EP29"/>
<name>A0AAW2EP29_9HYME</name>
<sequence length="103" mass="11989">MISRALPPDLPPTSETGWTHPSSPIAVLSRARRNYFCRYALSRRHSSSSSIRTGVLWYPARCWIENERRKPRDDTSPLKTRDAFGPPGTKPYVRRCYNRKHFV</sequence>
<dbReference type="Proteomes" id="UP001430953">
    <property type="component" value="Unassembled WGS sequence"/>
</dbReference>
<feature type="region of interest" description="Disordered" evidence="1">
    <location>
        <begin position="69"/>
        <end position="91"/>
    </location>
</feature>
<dbReference type="EMBL" id="JADYXP020000019">
    <property type="protein sequence ID" value="KAL0105063.1"/>
    <property type="molecule type" value="Genomic_DNA"/>
</dbReference>
<reference evidence="2 3" key="1">
    <citation type="submission" date="2023-03" db="EMBL/GenBank/DDBJ databases">
        <title>High recombination rates correlate with genetic variation in Cardiocondyla obscurior ants.</title>
        <authorList>
            <person name="Errbii M."/>
        </authorList>
    </citation>
    <scope>NUCLEOTIDE SEQUENCE [LARGE SCALE GENOMIC DNA]</scope>
    <source>
        <strain evidence="2">Alpha-2009</strain>
        <tissue evidence="2">Whole body</tissue>
    </source>
</reference>
<organism evidence="2 3">
    <name type="scientific">Cardiocondyla obscurior</name>
    <dbReference type="NCBI Taxonomy" id="286306"/>
    <lineage>
        <taxon>Eukaryota</taxon>
        <taxon>Metazoa</taxon>
        <taxon>Ecdysozoa</taxon>
        <taxon>Arthropoda</taxon>
        <taxon>Hexapoda</taxon>
        <taxon>Insecta</taxon>
        <taxon>Pterygota</taxon>
        <taxon>Neoptera</taxon>
        <taxon>Endopterygota</taxon>
        <taxon>Hymenoptera</taxon>
        <taxon>Apocrita</taxon>
        <taxon>Aculeata</taxon>
        <taxon>Formicoidea</taxon>
        <taxon>Formicidae</taxon>
        <taxon>Myrmicinae</taxon>
        <taxon>Cardiocondyla</taxon>
    </lineage>
</organism>
<accession>A0AAW2EP29</accession>
<comment type="caution">
    <text evidence="2">The sequence shown here is derived from an EMBL/GenBank/DDBJ whole genome shotgun (WGS) entry which is preliminary data.</text>
</comment>
<keyword evidence="3" id="KW-1185">Reference proteome</keyword>
<evidence type="ECO:0000313" key="3">
    <source>
        <dbReference type="Proteomes" id="UP001430953"/>
    </source>
</evidence>
<gene>
    <name evidence="2" type="ORF">PUN28_016595</name>
</gene>
<evidence type="ECO:0000313" key="2">
    <source>
        <dbReference type="EMBL" id="KAL0105063.1"/>
    </source>
</evidence>
<feature type="region of interest" description="Disordered" evidence="1">
    <location>
        <begin position="1"/>
        <end position="22"/>
    </location>
</feature>
<evidence type="ECO:0000256" key="1">
    <source>
        <dbReference type="SAM" id="MobiDB-lite"/>
    </source>
</evidence>
<protein>
    <submittedName>
        <fullName evidence="2">Uncharacterized protein</fullName>
    </submittedName>
</protein>
<proteinExistence type="predicted"/>